<evidence type="ECO:0000313" key="2">
    <source>
        <dbReference type="Proteomes" id="UP000295087"/>
    </source>
</evidence>
<comment type="caution">
    <text evidence="1">The sequence shown here is derived from an EMBL/GenBank/DDBJ whole genome shotgun (WGS) entry which is preliminary data.</text>
</comment>
<dbReference type="AlphaFoldDB" id="A0A4R6NYN7"/>
<gene>
    <name evidence="1" type="ORF">DFR75_112165</name>
</gene>
<reference evidence="1 2" key="1">
    <citation type="submission" date="2019-03" db="EMBL/GenBank/DDBJ databases">
        <title>Genomic Encyclopedia of Type Strains, Phase IV (KMG-IV): sequencing the most valuable type-strain genomes for metagenomic binning, comparative biology and taxonomic classification.</title>
        <authorList>
            <person name="Goeker M."/>
        </authorList>
    </citation>
    <scope>NUCLEOTIDE SEQUENCE [LARGE SCALE GENOMIC DNA]</scope>
    <source>
        <strain evidence="1 2">DSM 44496</strain>
    </source>
</reference>
<dbReference type="RefSeq" id="WP_067496660.1">
    <property type="nucleotide sequence ID" value="NZ_SNXK01000012.1"/>
</dbReference>
<accession>A0A4R6NYN7</accession>
<dbReference type="Proteomes" id="UP000295087">
    <property type="component" value="Unassembled WGS sequence"/>
</dbReference>
<protein>
    <submittedName>
        <fullName evidence="1">Uncharacterized protein</fullName>
    </submittedName>
</protein>
<keyword evidence="2" id="KW-1185">Reference proteome</keyword>
<name>A0A4R6NYN7_NOCIG</name>
<sequence length="153" mass="17285">MNTTLTPKARHLLANDYVPADRTRDILAPMLADDIIMKRLSRMIGVDAALLTRIARGQATYVARETANAIDQLDRDEVYTHCRREPNRLDDVVYERIKAGKYARIPYGHKRIYARALHAEGWSLKKIATTLHMSGATVREAITNTHNDNGETA</sequence>
<dbReference type="EMBL" id="SNXK01000012">
    <property type="protein sequence ID" value="TDP29896.1"/>
    <property type="molecule type" value="Genomic_DNA"/>
</dbReference>
<organism evidence="1 2">
    <name type="scientific">Nocardia ignorata</name>
    <dbReference type="NCBI Taxonomy" id="145285"/>
    <lineage>
        <taxon>Bacteria</taxon>
        <taxon>Bacillati</taxon>
        <taxon>Actinomycetota</taxon>
        <taxon>Actinomycetes</taxon>
        <taxon>Mycobacteriales</taxon>
        <taxon>Nocardiaceae</taxon>
        <taxon>Nocardia</taxon>
    </lineage>
</organism>
<evidence type="ECO:0000313" key="1">
    <source>
        <dbReference type="EMBL" id="TDP29896.1"/>
    </source>
</evidence>
<proteinExistence type="predicted"/>